<proteinExistence type="inferred from homology"/>
<evidence type="ECO:0000256" key="5">
    <source>
        <dbReference type="HAMAP-Rule" id="MF_00376"/>
    </source>
</evidence>
<dbReference type="GO" id="GO:0005737">
    <property type="term" value="C:cytoplasm"/>
    <property type="evidence" value="ECO:0007669"/>
    <property type="project" value="UniProtKB-SubCell"/>
</dbReference>
<dbReference type="EC" id="2.7.1.24" evidence="5 6"/>
<dbReference type="Pfam" id="PF01121">
    <property type="entry name" value="CoaE"/>
    <property type="match status" value="1"/>
</dbReference>
<reference evidence="8" key="1">
    <citation type="submission" date="2020-03" db="EMBL/GenBank/DDBJ databases">
        <title>Complete genome sequence of sulfur-oxidizing bacterium skT11.</title>
        <authorList>
            <person name="Kanda M."/>
            <person name="Kojima H."/>
            <person name="Fukui M."/>
        </authorList>
    </citation>
    <scope>NUCLEOTIDE SEQUENCE [LARGE SCALE GENOMIC DNA]</scope>
    <source>
        <strain evidence="8">skT11</strain>
    </source>
</reference>
<keyword evidence="5" id="KW-0808">Transferase</keyword>
<dbReference type="GO" id="GO:0004140">
    <property type="term" value="F:dephospho-CoA kinase activity"/>
    <property type="evidence" value="ECO:0007669"/>
    <property type="project" value="UniProtKB-UniRule"/>
</dbReference>
<dbReference type="HAMAP" id="MF_00376">
    <property type="entry name" value="Dephospho_CoA_kinase"/>
    <property type="match status" value="1"/>
</dbReference>
<evidence type="ECO:0000256" key="4">
    <source>
        <dbReference type="ARBA" id="ARBA00022993"/>
    </source>
</evidence>
<evidence type="ECO:0000313" key="7">
    <source>
        <dbReference type="EMBL" id="BCB28381.1"/>
    </source>
</evidence>
<keyword evidence="8" id="KW-1185">Reference proteome</keyword>
<gene>
    <name evidence="5 7" type="primary">coaE</name>
    <name evidence="7" type="ORF">SKTS_32670</name>
</gene>
<dbReference type="EMBL" id="AP022853">
    <property type="protein sequence ID" value="BCB28381.1"/>
    <property type="molecule type" value="Genomic_DNA"/>
</dbReference>
<dbReference type="KEGG" id="slac:SKTS_32670"/>
<keyword evidence="3 5" id="KW-0067">ATP-binding</keyword>
<dbReference type="NCBIfam" id="TIGR00152">
    <property type="entry name" value="dephospho-CoA kinase"/>
    <property type="match status" value="1"/>
</dbReference>
<dbReference type="InterPro" id="IPR001977">
    <property type="entry name" value="Depp_CoAkinase"/>
</dbReference>
<keyword evidence="2 5" id="KW-0547">Nucleotide-binding</keyword>
<dbReference type="PROSITE" id="PS51219">
    <property type="entry name" value="DPCK"/>
    <property type="match status" value="1"/>
</dbReference>
<dbReference type="UniPathway" id="UPA00241">
    <property type="reaction ID" value="UER00356"/>
</dbReference>
<dbReference type="Gene3D" id="3.40.50.300">
    <property type="entry name" value="P-loop containing nucleotide triphosphate hydrolases"/>
    <property type="match status" value="1"/>
</dbReference>
<dbReference type="GO" id="GO:0015937">
    <property type="term" value="P:coenzyme A biosynthetic process"/>
    <property type="evidence" value="ECO:0007669"/>
    <property type="project" value="UniProtKB-UniRule"/>
</dbReference>
<dbReference type="CDD" id="cd02022">
    <property type="entry name" value="DPCK"/>
    <property type="match status" value="1"/>
</dbReference>
<comment type="catalytic activity">
    <reaction evidence="5">
        <text>3'-dephospho-CoA + ATP = ADP + CoA + H(+)</text>
        <dbReference type="Rhea" id="RHEA:18245"/>
        <dbReference type="ChEBI" id="CHEBI:15378"/>
        <dbReference type="ChEBI" id="CHEBI:30616"/>
        <dbReference type="ChEBI" id="CHEBI:57287"/>
        <dbReference type="ChEBI" id="CHEBI:57328"/>
        <dbReference type="ChEBI" id="CHEBI:456216"/>
        <dbReference type="EC" id="2.7.1.24"/>
    </reaction>
</comment>
<evidence type="ECO:0000256" key="1">
    <source>
        <dbReference type="ARBA" id="ARBA00009018"/>
    </source>
</evidence>
<keyword evidence="5 7" id="KW-0418">Kinase</keyword>
<name>A0A6F8VGU0_9PROT</name>
<dbReference type="InterPro" id="IPR027417">
    <property type="entry name" value="P-loop_NTPase"/>
</dbReference>
<comment type="subcellular location">
    <subcellularLocation>
        <location evidence="5">Cytoplasm</location>
    </subcellularLocation>
</comment>
<evidence type="ECO:0000256" key="3">
    <source>
        <dbReference type="ARBA" id="ARBA00022840"/>
    </source>
</evidence>
<comment type="function">
    <text evidence="5">Catalyzes the phosphorylation of the 3'-hydroxyl group of dephosphocoenzyme A to form coenzyme A.</text>
</comment>
<dbReference type="GO" id="GO:0005524">
    <property type="term" value="F:ATP binding"/>
    <property type="evidence" value="ECO:0007669"/>
    <property type="project" value="UniProtKB-UniRule"/>
</dbReference>
<dbReference type="PANTHER" id="PTHR10695:SF46">
    <property type="entry name" value="BIFUNCTIONAL COENZYME A SYNTHASE-RELATED"/>
    <property type="match status" value="1"/>
</dbReference>
<organism evidence="7 8">
    <name type="scientific">Sulfurimicrobium lacus</name>
    <dbReference type="NCBI Taxonomy" id="2715678"/>
    <lineage>
        <taxon>Bacteria</taxon>
        <taxon>Pseudomonadati</taxon>
        <taxon>Pseudomonadota</taxon>
        <taxon>Betaproteobacteria</taxon>
        <taxon>Nitrosomonadales</taxon>
        <taxon>Sulfuricellaceae</taxon>
        <taxon>Sulfurimicrobium</taxon>
    </lineage>
</organism>
<dbReference type="AlphaFoldDB" id="A0A6F8VGU0"/>
<accession>A0A6F8VGU0</accession>
<dbReference type="PANTHER" id="PTHR10695">
    <property type="entry name" value="DEPHOSPHO-COA KINASE-RELATED"/>
    <property type="match status" value="1"/>
</dbReference>
<comment type="pathway">
    <text evidence="5">Cofactor biosynthesis; coenzyme A biosynthesis; CoA from (R)-pantothenate: step 5/5.</text>
</comment>
<feature type="binding site" evidence="5">
    <location>
        <begin position="11"/>
        <end position="16"/>
    </location>
    <ligand>
        <name>ATP</name>
        <dbReference type="ChEBI" id="CHEBI:30616"/>
    </ligand>
</feature>
<dbReference type="Proteomes" id="UP000502260">
    <property type="component" value="Chromosome"/>
</dbReference>
<keyword evidence="5" id="KW-0963">Cytoplasm</keyword>
<evidence type="ECO:0000256" key="6">
    <source>
        <dbReference type="NCBIfam" id="TIGR00152"/>
    </source>
</evidence>
<evidence type="ECO:0000313" key="8">
    <source>
        <dbReference type="Proteomes" id="UP000502260"/>
    </source>
</evidence>
<protein>
    <recommendedName>
        <fullName evidence="5 6">Dephospho-CoA kinase</fullName>
        <ecNumber evidence="5 6">2.7.1.24</ecNumber>
    </recommendedName>
    <alternativeName>
        <fullName evidence="5">Dephosphocoenzyme A kinase</fullName>
    </alternativeName>
</protein>
<dbReference type="RefSeq" id="WP_173067679.1">
    <property type="nucleotide sequence ID" value="NZ_AP022853.1"/>
</dbReference>
<sequence>MLIVGLTGGIGCGKSAAAEIFERLGATVIDTDQIAHQLTALGQPAVTAIQKQFGADYVLPDGNLNRSRLRNLVFSDAVAKKQLEALLHPLIKDEVCCRLAVAQTPYTIITVPLLLETGAYRELVQRTLVVDCAEDQQASRAMARSGLNEEEVRAIMACQVSRSERLRLADDIIDNHGERSELQQQVEQLHHQYLQLA</sequence>
<comment type="similarity">
    <text evidence="1 5">Belongs to the CoaE family.</text>
</comment>
<evidence type="ECO:0000256" key="2">
    <source>
        <dbReference type="ARBA" id="ARBA00022741"/>
    </source>
</evidence>
<dbReference type="SUPFAM" id="SSF52540">
    <property type="entry name" value="P-loop containing nucleoside triphosphate hydrolases"/>
    <property type="match status" value="1"/>
</dbReference>
<keyword evidence="4 5" id="KW-0173">Coenzyme A biosynthesis</keyword>